<dbReference type="SMART" id="SM00448">
    <property type="entry name" value="REC"/>
    <property type="match status" value="1"/>
</dbReference>
<gene>
    <name evidence="3" type="ordered locus">Htur_4516</name>
</gene>
<accession>D2S1S7</accession>
<proteinExistence type="predicted"/>
<dbReference type="OrthoDB" id="9652at2157"/>
<dbReference type="InterPro" id="IPR001789">
    <property type="entry name" value="Sig_transdc_resp-reg_receiver"/>
</dbReference>
<protein>
    <submittedName>
        <fullName evidence="3">Response regulator receiver protein</fullName>
    </submittedName>
</protein>
<feature type="domain" description="Response regulatory" evidence="2">
    <location>
        <begin position="11"/>
        <end position="133"/>
    </location>
</feature>
<reference evidence="3 4" key="1">
    <citation type="journal article" date="2010" name="Stand. Genomic Sci.">
        <title>Complete genome sequence of Haloterrigena turkmenica type strain (4k).</title>
        <authorList>
            <person name="Saunders E."/>
            <person name="Tindall B.J."/>
            <person name="Fahnrich R."/>
            <person name="Lapidus A."/>
            <person name="Copeland A."/>
            <person name="Del Rio T.G."/>
            <person name="Lucas S."/>
            <person name="Chen F."/>
            <person name="Tice H."/>
            <person name="Cheng J.F."/>
            <person name="Han C."/>
            <person name="Detter J.C."/>
            <person name="Bruce D."/>
            <person name="Goodwin L."/>
            <person name="Chain P."/>
            <person name="Pitluck S."/>
            <person name="Pati A."/>
            <person name="Ivanova N."/>
            <person name="Mavromatis K."/>
            <person name="Chen A."/>
            <person name="Palaniappan K."/>
            <person name="Land M."/>
            <person name="Hauser L."/>
            <person name="Chang Y.J."/>
            <person name="Jeffries C.D."/>
            <person name="Brettin T."/>
            <person name="Rohde M."/>
            <person name="Goker M."/>
            <person name="Bristow J."/>
            <person name="Eisen J.A."/>
            <person name="Markowitz V."/>
            <person name="Hugenholtz P."/>
            <person name="Klenk H.P."/>
            <person name="Kyrpides N.C."/>
        </authorList>
    </citation>
    <scope>NUCLEOTIDE SEQUENCE [LARGE SCALE GENOMIC DNA]</scope>
    <source>
        <strain evidence="4">ATCC 51198 / DSM 5511 / JCM 9101 / NCIMB 13204 / VKM B-1734 / 4k</strain>
    </source>
</reference>
<dbReference type="InterPro" id="IPR011006">
    <property type="entry name" value="CheY-like_superfamily"/>
</dbReference>
<evidence type="ECO:0000313" key="3">
    <source>
        <dbReference type="EMBL" id="ADB63324.1"/>
    </source>
</evidence>
<dbReference type="PROSITE" id="PS50110">
    <property type="entry name" value="RESPONSE_REGULATORY"/>
    <property type="match status" value="1"/>
</dbReference>
<evidence type="ECO:0000256" key="1">
    <source>
        <dbReference type="PROSITE-ProRule" id="PRU00169"/>
    </source>
</evidence>
<dbReference type="RefSeq" id="WP_012945568.1">
    <property type="nucleotide sequence ID" value="NC_013745.1"/>
</dbReference>
<sequence length="143" mass="15743">MHDTPSNDAIDILLVEDTPDDVQLIQEGLKTTKREITLHTVSSGDNAVEFLQQSTGNPLPDLVLLDLNLPGRDGCGVLGEIRKDPQLKPLPVIMLASSETDEDIARCYDARANAYLTKPIAPDALSSLMDSLERFWFEQAQLP</sequence>
<keyword evidence="3" id="KW-0614">Plasmid</keyword>
<dbReference type="PANTHER" id="PTHR44520">
    <property type="entry name" value="RESPONSE REGULATOR RCP1-RELATED"/>
    <property type="match status" value="1"/>
</dbReference>
<dbReference type="GO" id="GO:0000160">
    <property type="term" value="P:phosphorelay signal transduction system"/>
    <property type="evidence" value="ECO:0007669"/>
    <property type="project" value="InterPro"/>
</dbReference>
<dbReference type="EMBL" id="CP001862">
    <property type="protein sequence ID" value="ADB63324.1"/>
    <property type="molecule type" value="Genomic_DNA"/>
</dbReference>
<organism evidence="3 4">
    <name type="scientific">Haloterrigena turkmenica (strain ATCC 51198 / DSM 5511 / JCM 9101 / NCIMB 13204 / VKM B-1734 / 4k)</name>
    <name type="common">Halococcus turkmenicus</name>
    <dbReference type="NCBI Taxonomy" id="543526"/>
    <lineage>
        <taxon>Archaea</taxon>
        <taxon>Methanobacteriati</taxon>
        <taxon>Methanobacteriota</taxon>
        <taxon>Stenosarchaea group</taxon>
        <taxon>Halobacteria</taxon>
        <taxon>Halobacteriales</taxon>
        <taxon>Natrialbaceae</taxon>
        <taxon>Haloterrigena</taxon>
    </lineage>
</organism>
<dbReference type="Pfam" id="PF00072">
    <property type="entry name" value="Response_reg"/>
    <property type="match status" value="1"/>
</dbReference>
<dbReference type="Gene3D" id="3.40.50.2300">
    <property type="match status" value="1"/>
</dbReference>
<keyword evidence="4" id="KW-1185">Reference proteome</keyword>
<dbReference type="AlphaFoldDB" id="D2S1S7"/>
<dbReference type="GeneID" id="31787644"/>
<name>D2S1S7_HALTV</name>
<keyword evidence="1" id="KW-0597">Phosphoprotein</keyword>
<evidence type="ECO:0000259" key="2">
    <source>
        <dbReference type="PROSITE" id="PS50110"/>
    </source>
</evidence>
<dbReference type="SUPFAM" id="SSF52172">
    <property type="entry name" value="CheY-like"/>
    <property type="match status" value="1"/>
</dbReference>
<dbReference type="InterPro" id="IPR052893">
    <property type="entry name" value="TCS_response_regulator"/>
</dbReference>
<dbReference type="PANTHER" id="PTHR44520:SF2">
    <property type="entry name" value="RESPONSE REGULATOR RCP1"/>
    <property type="match status" value="1"/>
</dbReference>
<geneLocation type="plasmid" evidence="3 4">
    <name>pHTUR02</name>
</geneLocation>
<dbReference type="Proteomes" id="UP000001903">
    <property type="component" value="Plasmid pHTUR02"/>
</dbReference>
<dbReference type="KEGG" id="htu:Htur_4516"/>
<dbReference type="HOGENOM" id="CLU_000445_69_17_2"/>
<evidence type="ECO:0000313" key="4">
    <source>
        <dbReference type="Proteomes" id="UP000001903"/>
    </source>
</evidence>
<feature type="modified residue" description="4-aspartylphosphate" evidence="1">
    <location>
        <position position="66"/>
    </location>
</feature>